<evidence type="ECO:0000313" key="2">
    <source>
        <dbReference type="EMBL" id="AIF85453.1"/>
    </source>
</evidence>
<dbReference type="HOGENOM" id="CLU_1313078_0_0_2"/>
<name>A0A075MWE4_9ARCH</name>
<proteinExistence type="predicted"/>
<evidence type="ECO:0000256" key="1">
    <source>
        <dbReference type="SAM" id="Phobius"/>
    </source>
</evidence>
<evidence type="ECO:0000313" key="3">
    <source>
        <dbReference type="Proteomes" id="UP000028194"/>
    </source>
</evidence>
<organism evidence="2 3">
    <name type="scientific">Candidatus Nitrososphaera evergladensis SR1</name>
    <dbReference type="NCBI Taxonomy" id="1459636"/>
    <lineage>
        <taxon>Archaea</taxon>
        <taxon>Nitrososphaerota</taxon>
        <taxon>Nitrososphaeria</taxon>
        <taxon>Nitrososphaerales</taxon>
        <taxon>Nitrososphaeraceae</taxon>
        <taxon>Nitrososphaera</taxon>
    </lineage>
</organism>
<keyword evidence="1" id="KW-0472">Membrane</keyword>
<keyword evidence="1" id="KW-0812">Transmembrane</keyword>
<dbReference type="STRING" id="1459636.NTE_03425"/>
<keyword evidence="3" id="KW-1185">Reference proteome</keyword>
<keyword evidence="1" id="KW-1133">Transmembrane helix</keyword>
<dbReference type="Proteomes" id="UP000028194">
    <property type="component" value="Chromosome"/>
</dbReference>
<dbReference type="EMBL" id="CP007174">
    <property type="protein sequence ID" value="AIF85453.1"/>
    <property type="molecule type" value="Genomic_DNA"/>
</dbReference>
<dbReference type="GeneID" id="41599067"/>
<dbReference type="KEGG" id="nev:NTE_03425"/>
<sequence length="209" mass="24272">MTYSSIMRSQYAQQHRNHRRKTPEYFFLSFFILKDMYLVKTRRKVIVTATLAAIATTALFLYYYFYVNYAQLTLRQIPPNQISTTMPFMEISQKTVDHTPVLARAIREVTIKYDRATQDCPARQLVLCDIPSATRYTTGMSIDEYEYLRDSGKISFKAAGGKDSSNNDAAVRETNIKYRCSHANLADATFEEYCYYTLKVERTPANWFG</sequence>
<dbReference type="AlphaFoldDB" id="A0A075MWE4"/>
<protein>
    <submittedName>
        <fullName evidence="2">Uncharacterized protein</fullName>
    </submittedName>
</protein>
<accession>A0A075MWE4</accession>
<feature type="transmembrane region" description="Helical" evidence="1">
    <location>
        <begin position="45"/>
        <end position="65"/>
    </location>
</feature>
<reference evidence="2 3" key="1">
    <citation type="journal article" date="2014" name="PLoS ONE">
        <title>Genome Sequence of Candidatus Nitrososphaera evergladensis from Group I.1b Enriched from Everglades Soil Reveals Novel Genomic Features of the Ammonia-Oxidizing Archaea.</title>
        <authorList>
            <person name="Zhalnina K.V."/>
            <person name="Dias R."/>
            <person name="Leonard M.T."/>
            <person name="Dorr de Quadros P."/>
            <person name="Camargo F.A."/>
            <person name="Drew J.C."/>
            <person name="Farmerie W.G."/>
            <person name="Daroub S.H."/>
            <person name="Triplett E.W."/>
        </authorList>
    </citation>
    <scope>NUCLEOTIDE SEQUENCE [LARGE SCALE GENOMIC DNA]</scope>
    <source>
        <strain evidence="2 3">SR1</strain>
    </source>
</reference>
<dbReference type="RefSeq" id="WP_148701862.1">
    <property type="nucleotide sequence ID" value="NZ_CP007174.1"/>
</dbReference>
<gene>
    <name evidence="2" type="ORF">NTE_03425</name>
</gene>